<protein>
    <submittedName>
        <fullName evidence="1">Uncharacterized protein</fullName>
    </submittedName>
</protein>
<evidence type="ECO:0000313" key="1">
    <source>
        <dbReference type="EMBL" id="KAK9915093.1"/>
    </source>
</evidence>
<name>A0ABR2YTM5_9CHLO</name>
<reference evidence="1 2" key="1">
    <citation type="journal article" date="2024" name="Nat. Commun.">
        <title>Phylogenomics reveals the evolutionary origins of lichenization in chlorophyte algae.</title>
        <authorList>
            <person name="Puginier C."/>
            <person name="Libourel C."/>
            <person name="Otte J."/>
            <person name="Skaloud P."/>
            <person name="Haon M."/>
            <person name="Grisel S."/>
            <person name="Petersen M."/>
            <person name="Berrin J.G."/>
            <person name="Delaux P.M."/>
            <person name="Dal Grande F."/>
            <person name="Keller J."/>
        </authorList>
    </citation>
    <scope>NUCLEOTIDE SEQUENCE [LARGE SCALE GENOMIC DNA]</scope>
    <source>
        <strain evidence="1 2">SAG 216-7</strain>
    </source>
</reference>
<proteinExistence type="predicted"/>
<gene>
    <name evidence="1" type="ORF">WJX75_004684</name>
</gene>
<organism evidence="1 2">
    <name type="scientific">Coccomyxa subellipsoidea</name>
    <dbReference type="NCBI Taxonomy" id="248742"/>
    <lineage>
        <taxon>Eukaryota</taxon>
        <taxon>Viridiplantae</taxon>
        <taxon>Chlorophyta</taxon>
        <taxon>core chlorophytes</taxon>
        <taxon>Trebouxiophyceae</taxon>
        <taxon>Trebouxiophyceae incertae sedis</taxon>
        <taxon>Coccomyxaceae</taxon>
        <taxon>Coccomyxa</taxon>
    </lineage>
</organism>
<accession>A0ABR2YTM5</accession>
<sequence>MRCLNLCGKIPIASRAMLLTWTQFPVHAIRAL</sequence>
<dbReference type="Proteomes" id="UP001491310">
    <property type="component" value="Unassembled WGS sequence"/>
</dbReference>
<keyword evidence="2" id="KW-1185">Reference proteome</keyword>
<comment type="caution">
    <text evidence="1">The sequence shown here is derived from an EMBL/GenBank/DDBJ whole genome shotgun (WGS) entry which is preliminary data.</text>
</comment>
<evidence type="ECO:0000313" key="2">
    <source>
        <dbReference type="Proteomes" id="UP001491310"/>
    </source>
</evidence>
<dbReference type="EMBL" id="JALJOT010000005">
    <property type="protein sequence ID" value="KAK9915093.1"/>
    <property type="molecule type" value="Genomic_DNA"/>
</dbReference>